<dbReference type="AlphaFoldDB" id="A0A1X9LQP6"/>
<reference evidence="1 2" key="1">
    <citation type="submission" date="2017-04" db="EMBL/GenBank/DDBJ databases">
        <authorList>
            <person name="Afonso C.L."/>
            <person name="Miller P.J."/>
            <person name="Scott M.A."/>
            <person name="Spackman E."/>
            <person name="Goraichik I."/>
            <person name="Dimitrov K.M."/>
            <person name="Suarez D.L."/>
            <person name="Swayne D.E."/>
        </authorList>
    </citation>
    <scope>NUCLEOTIDE SEQUENCE [LARGE SCALE GENOMIC DNA]</scope>
    <source>
        <strain evidence="2">XA(T)</strain>
    </source>
</reference>
<proteinExistence type="predicted"/>
<name>A0A1X9LQP6_9MICO</name>
<evidence type="ECO:0000313" key="2">
    <source>
        <dbReference type="Proteomes" id="UP000192775"/>
    </source>
</evidence>
<dbReference type="STRING" id="1619308.B5808_17175"/>
<dbReference type="RefSeq" id="WP_085020900.1">
    <property type="nucleotide sequence ID" value="NZ_BMHD01000001.1"/>
</dbReference>
<sequence>MKHVTYADKSILTGSGVADLLMQYATELARKGTTDNVSVRVLGPDGNDADATFLLGPGTTLMIESASTDLPDPDNADAERYMIDRLDELGRSHNASSAAGDALDLPSDF</sequence>
<gene>
    <name evidence="1" type="ORF">B5808_17175</name>
</gene>
<keyword evidence="2" id="KW-1185">Reference proteome</keyword>
<dbReference type="KEGG" id="cphy:B5808_17175"/>
<protein>
    <submittedName>
        <fullName evidence="1">Uncharacterized protein</fullName>
    </submittedName>
</protein>
<organism evidence="1 2">
    <name type="scientific">Cnuibacter physcomitrellae</name>
    <dbReference type="NCBI Taxonomy" id="1619308"/>
    <lineage>
        <taxon>Bacteria</taxon>
        <taxon>Bacillati</taxon>
        <taxon>Actinomycetota</taxon>
        <taxon>Actinomycetes</taxon>
        <taxon>Micrococcales</taxon>
        <taxon>Microbacteriaceae</taxon>
        <taxon>Cnuibacter</taxon>
    </lineage>
</organism>
<accession>A0A1X9LQP6</accession>
<dbReference type="EMBL" id="CP020715">
    <property type="protein sequence ID" value="ARJ06762.1"/>
    <property type="molecule type" value="Genomic_DNA"/>
</dbReference>
<evidence type="ECO:0000313" key="1">
    <source>
        <dbReference type="EMBL" id="ARJ06762.1"/>
    </source>
</evidence>
<dbReference type="Proteomes" id="UP000192775">
    <property type="component" value="Chromosome"/>
</dbReference>